<comment type="caution">
    <text evidence="2">The sequence shown here is derived from an EMBL/GenBank/DDBJ whole genome shotgun (WGS) entry which is preliminary data.</text>
</comment>
<protein>
    <submittedName>
        <fullName evidence="2">Uncharacterized protein</fullName>
    </submittedName>
</protein>
<sequence length="200" mass="22693">MHGKRMSHAFGSMECGAKRSSQLRCLRVMTCHYLSTESLNVVVQKLPLLEEFHLYYTYIHKEAIETNGRSCPLLKSFTLNQKWIPQSPMDENDDDDEVLNDDDEVVAIAKNIPGLQNLQLLGNYLTDIGLQAILDGCPHLDSLDLRQCFNVKLNGDLGKRCSKIRDLKCPFDSTAGYEFDTSLGDDMDPPDDEISEDFLW</sequence>
<dbReference type="InterPro" id="IPR032675">
    <property type="entry name" value="LRR_dom_sf"/>
</dbReference>
<evidence type="ECO:0000256" key="1">
    <source>
        <dbReference type="SAM" id="MobiDB-lite"/>
    </source>
</evidence>
<dbReference type="Proteomes" id="UP001642360">
    <property type="component" value="Unassembled WGS sequence"/>
</dbReference>
<feature type="region of interest" description="Disordered" evidence="1">
    <location>
        <begin position="180"/>
        <end position="200"/>
    </location>
</feature>
<evidence type="ECO:0000313" key="2">
    <source>
        <dbReference type="EMBL" id="CAK9161587.1"/>
    </source>
</evidence>
<accession>A0ABC8SWL5</accession>
<dbReference type="PANTHER" id="PTHR38926:SF2">
    <property type="entry name" value="F-BOX_LRR-REPEAT PROTEIN 21-RELATED"/>
    <property type="match status" value="1"/>
</dbReference>
<dbReference type="PANTHER" id="PTHR38926">
    <property type="entry name" value="F-BOX DOMAIN CONTAINING PROTEIN, EXPRESSED"/>
    <property type="match status" value="1"/>
</dbReference>
<dbReference type="EMBL" id="CAUOFW020003708">
    <property type="protein sequence ID" value="CAK9161587.1"/>
    <property type="molecule type" value="Genomic_DNA"/>
</dbReference>
<name>A0ABC8SWL5_9AQUA</name>
<dbReference type="Gene3D" id="3.80.10.10">
    <property type="entry name" value="Ribonuclease Inhibitor"/>
    <property type="match status" value="1"/>
</dbReference>
<organism evidence="2 3">
    <name type="scientific">Ilex paraguariensis</name>
    <name type="common">yerba mate</name>
    <dbReference type="NCBI Taxonomy" id="185542"/>
    <lineage>
        <taxon>Eukaryota</taxon>
        <taxon>Viridiplantae</taxon>
        <taxon>Streptophyta</taxon>
        <taxon>Embryophyta</taxon>
        <taxon>Tracheophyta</taxon>
        <taxon>Spermatophyta</taxon>
        <taxon>Magnoliopsida</taxon>
        <taxon>eudicotyledons</taxon>
        <taxon>Gunneridae</taxon>
        <taxon>Pentapetalae</taxon>
        <taxon>asterids</taxon>
        <taxon>campanulids</taxon>
        <taxon>Aquifoliales</taxon>
        <taxon>Aquifoliaceae</taxon>
        <taxon>Ilex</taxon>
    </lineage>
</organism>
<feature type="compositionally biased region" description="Acidic residues" evidence="1">
    <location>
        <begin position="183"/>
        <end position="200"/>
    </location>
</feature>
<gene>
    <name evidence="2" type="ORF">ILEXP_LOCUS30398</name>
</gene>
<dbReference type="AlphaFoldDB" id="A0ABC8SWL5"/>
<dbReference type="SUPFAM" id="SSF52047">
    <property type="entry name" value="RNI-like"/>
    <property type="match status" value="1"/>
</dbReference>
<proteinExistence type="predicted"/>
<reference evidence="2 3" key="1">
    <citation type="submission" date="2024-02" db="EMBL/GenBank/DDBJ databases">
        <authorList>
            <person name="Vignale AGUSTIN F."/>
            <person name="Sosa J E."/>
            <person name="Modenutti C."/>
        </authorList>
    </citation>
    <scope>NUCLEOTIDE SEQUENCE [LARGE SCALE GENOMIC DNA]</scope>
</reference>
<evidence type="ECO:0000313" key="3">
    <source>
        <dbReference type="Proteomes" id="UP001642360"/>
    </source>
</evidence>
<keyword evidence="3" id="KW-1185">Reference proteome</keyword>